<evidence type="ECO:0000313" key="4">
    <source>
        <dbReference type="Proteomes" id="UP001432099"/>
    </source>
</evidence>
<keyword evidence="3" id="KW-0012">Acyltransferase</keyword>
<feature type="transmembrane region" description="Helical" evidence="1">
    <location>
        <begin position="90"/>
        <end position="109"/>
    </location>
</feature>
<dbReference type="EMBL" id="AP028127">
    <property type="protein sequence ID" value="BEH91616.1"/>
    <property type="molecule type" value="Genomic_DNA"/>
</dbReference>
<keyword evidence="1" id="KW-0472">Membrane</keyword>
<dbReference type="Proteomes" id="UP001432099">
    <property type="component" value="Chromosome"/>
</dbReference>
<keyword evidence="1" id="KW-0812">Transmembrane</keyword>
<evidence type="ECO:0000259" key="2">
    <source>
        <dbReference type="Pfam" id="PF01757"/>
    </source>
</evidence>
<feature type="transmembrane region" description="Helical" evidence="1">
    <location>
        <begin position="237"/>
        <end position="270"/>
    </location>
</feature>
<dbReference type="InterPro" id="IPR002656">
    <property type="entry name" value="Acyl_transf_3_dom"/>
</dbReference>
<evidence type="ECO:0000256" key="1">
    <source>
        <dbReference type="SAM" id="Phobius"/>
    </source>
</evidence>
<protein>
    <submittedName>
        <fullName evidence="3">Acyltransferase</fullName>
    </submittedName>
</protein>
<feature type="transmembrane region" description="Helical" evidence="1">
    <location>
        <begin position="199"/>
        <end position="217"/>
    </location>
</feature>
<name>A0ABM8IK35_9FIRM</name>
<keyword evidence="3" id="KW-0808">Transferase</keyword>
<feature type="transmembrane region" description="Helical" evidence="1">
    <location>
        <begin position="136"/>
        <end position="154"/>
    </location>
</feature>
<sequence length="356" mass="41260">MELTKKQIAMTKGIAILFMLLLHLFCNKAYEGLFQPWILIKGVPLIYYFALFGDCCVAIYCFCSGYGLMIGYQKNNEGYHKRNIIRLAKLYLNYWVIFVIFVIILGFIFNKVDFMLGDPKVVLLAFLGLDTEYYNGAWWFLTTYIFLVLLSPFLNRLTLKLPSGVVIGASVILYVLAYLQRFKGLLFFDVEVLDWAVSQLAYLGTSLFPFMVGAVFAKNRVYSQLAKVADRFPFKNVICLLVIGFMIVAHGMVQTLFVAPFTGIVFICVFNLLDKPTGMNEFFLFIAKHSTNLWLTHMFFYMVYFRKLVFMPKYPLFIYMWLVLLCLGASYVIQAIYVPLSQWADCYLKQKLKMKN</sequence>
<gene>
    <name evidence="3" type="ORF">T23_17180</name>
</gene>
<dbReference type="Pfam" id="PF01757">
    <property type="entry name" value="Acyl_transf_3"/>
    <property type="match status" value="1"/>
</dbReference>
<proteinExistence type="predicted"/>
<feature type="domain" description="Acyltransferase 3" evidence="2">
    <location>
        <begin position="11"/>
        <end position="332"/>
    </location>
</feature>
<feature type="transmembrane region" description="Helical" evidence="1">
    <location>
        <begin position="282"/>
        <end position="304"/>
    </location>
</feature>
<dbReference type="RefSeq" id="WP_338617471.1">
    <property type="nucleotide sequence ID" value="NZ_AP028127.1"/>
</dbReference>
<feature type="transmembrane region" description="Helical" evidence="1">
    <location>
        <begin position="45"/>
        <end position="69"/>
    </location>
</feature>
<dbReference type="GO" id="GO:0016746">
    <property type="term" value="F:acyltransferase activity"/>
    <property type="evidence" value="ECO:0007669"/>
    <property type="project" value="UniProtKB-KW"/>
</dbReference>
<organism evidence="3 4">
    <name type="scientific">Turicibacter faecis</name>
    <dbReference type="NCBI Taxonomy" id="2963365"/>
    <lineage>
        <taxon>Bacteria</taxon>
        <taxon>Bacillati</taxon>
        <taxon>Bacillota</taxon>
        <taxon>Erysipelotrichia</taxon>
        <taxon>Erysipelotrichales</taxon>
        <taxon>Turicibacteraceae</taxon>
        <taxon>Turicibacter</taxon>
    </lineage>
</organism>
<reference evidence="3" key="1">
    <citation type="journal article" date="2024" name="Int. J. Syst. Evol. Microbiol.">
        <title>Turicibacter faecis sp. nov., isolated from faeces of heart failure mouse model.</title>
        <authorList>
            <person name="Imamura Y."/>
            <person name="Motooka D."/>
            <person name="Nakajima Y."/>
            <person name="Ito S."/>
            <person name="Kitakaze M."/>
            <person name="Iida T."/>
            <person name="Nakamura S."/>
        </authorList>
    </citation>
    <scope>NUCLEOTIDE SEQUENCE</scope>
    <source>
        <strain evidence="3">TC023</strain>
    </source>
</reference>
<feature type="transmembrane region" description="Helical" evidence="1">
    <location>
        <begin position="161"/>
        <end position="179"/>
    </location>
</feature>
<evidence type="ECO:0000313" key="3">
    <source>
        <dbReference type="EMBL" id="BEH91616.1"/>
    </source>
</evidence>
<accession>A0ABM8IK35</accession>
<keyword evidence="4" id="KW-1185">Reference proteome</keyword>
<keyword evidence="1" id="KW-1133">Transmembrane helix</keyword>
<feature type="transmembrane region" description="Helical" evidence="1">
    <location>
        <begin position="316"/>
        <end position="337"/>
    </location>
</feature>